<dbReference type="STRING" id="92487.SAMN02745130_01025"/>
<dbReference type="Proteomes" id="UP000190460">
    <property type="component" value="Unassembled WGS sequence"/>
</dbReference>
<keyword evidence="2" id="KW-1185">Reference proteome</keyword>
<dbReference type="EMBL" id="FUYB01000003">
    <property type="protein sequence ID" value="SKA72293.1"/>
    <property type="molecule type" value="Genomic_DNA"/>
</dbReference>
<dbReference type="Gene3D" id="1.10.10.60">
    <property type="entry name" value="Homeodomain-like"/>
    <property type="match status" value="1"/>
</dbReference>
<name>A0A1T4W4Y5_9GAMM</name>
<evidence type="ECO:0000313" key="2">
    <source>
        <dbReference type="Proteomes" id="UP000190460"/>
    </source>
</evidence>
<gene>
    <name evidence="1" type="ORF">SAMN02745130_01025</name>
</gene>
<protein>
    <submittedName>
        <fullName evidence="1">Homeodomain-like domain-containing protein</fullName>
    </submittedName>
</protein>
<organism evidence="1 2">
    <name type="scientific">Thiothrix eikelboomii</name>
    <dbReference type="NCBI Taxonomy" id="92487"/>
    <lineage>
        <taxon>Bacteria</taxon>
        <taxon>Pseudomonadati</taxon>
        <taxon>Pseudomonadota</taxon>
        <taxon>Gammaproteobacteria</taxon>
        <taxon>Thiotrichales</taxon>
        <taxon>Thiotrichaceae</taxon>
        <taxon>Thiothrix</taxon>
    </lineage>
</organism>
<dbReference type="SUPFAM" id="SSF46689">
    <property type="entry name" value="Homeodomain-like"/>
    <property type="match status" value="1"/>
</dbReference>
<keyword evidence="1" id="KW-0238">DNA-binding</keyword>
<sequence>MVMDNEQLLAASQLQQGDADRFVDWMYQLTDGLMKQVGLSEQLASEAIQFVTTHVQEEWGGGRVYIHSRHQELVAASRQRLRLQVQALSRQGLSTPMIAERLGVHVTTVNRIMKPASGVRQSKASLA</sequence>
<proteinExistence type="predicted"/>
<evidence type="ECO:0000313" key="1">
    <source>
        <dbReference type="EMBL" id="SKA72293.1"/>
    </source>
</evidence>
<dbReference type="InterPro" id="IPR009057">
    <property type="entry name" value="Homeodomain-like_sf"/>
</dbReference>
<dbReference type="Pfam" id="PF13384">
    <property type="entry name" value="HTH_23"/>
    <property type="match status" value="1"/>
</dbReference>
<reference evidence="1 2" key="1">
    <citation type="submission" date="2017-02" db="EMBL/GenBank/DDBJ databases">
        <authorList>
            <person name="Peterson S.W."/>
        </authorList>
    </citation>
    <scope>NUCLEOTIDE SEQUENCE [LARGE SCALE GENOMIC DNA]</scope>
    <source>
        <strain evidence="1 2">ATCC 49788</strain>
    </source>
</reference>
<dbReference type="GO" id="GO:0003677">
    <property type="term" value="F:DNA binding"/>
    <property type="evidence" value="ECO:0007669"/>
    <property type="project" value="UniProtKB-KW"/>
</dbReference>
<accession>A0A1T4W4Y5</accession>
<dbReference type="RefSeq" id="WP_078921509.1">
    <property type="nucleotide sequence ID" value="NZ_FUYB01000003.1"/>
</dbReference>
<dbReference type="AlphaFoldDB" id="A0A1T4W4Y5"/>
<keyword evidence="1" id="KW-0371">Homeobox</keyword>